<feature type="region of interest" description="Disordered" evidence="1">
    <location>
        <begin position="248"/>
        <end position="275"/>
    </location>
</feature>
<keyword evidence="2" id="KW-1185">Reference proteome</keyword>
<reference evidence="3" key="1">
    <citation type="submission" date="2025-08" db="UniProtKB">
        <authorList>
            <consortium name="RefSeq"/>
        </authorList>
    </citation>
    <scope>IDENTIFICATION</scope>
    <source>
        <tissue evidence="3">Blood</tissue>
    </source>
</reference>
<feature type="compositionally biased region" description="Basic residues" evidence="1">
    <location>
        <begin position="257"/>
        <end position="270"/>
    </location>
</feature>
<proteinExistence type="predicted"/>
<evidence type="ECO:0000313" key="2">
    <source>
        <dbReference type="Proteomes" id="UP001190640"/>
    </source>
</evidence>
<dbReference type="CTD" id="113032437"/>
<organism evidence="2 3">
    <name type="scientific">Eublepharis macularius</name>
    <name type="common">Leopard gecko</name>
    <name type="synonym">Cyrtodactylus macularius</name>
    <dbReference type="NCBI Taxonomy" id="481883"/>
    <lineage>
        <taxon>Eukaryota</taxon>
        <taxon>Metazoa</taxon>
        <taxon>Chordata</taxon>
        <taxon>Craniata</taxon>
        <taxon>Vertebrata</taxon>
        <taxon>Euteleostomi</taxon>
        <taxon>Lepidosauria</taxon>
        <taxon>Squamata</taxon>
        <taxon>Bifurcata</taxon>
        <taxon>Gekkota</taxon>
        <taxon>Eublepharidae</taxon>
        <taxon>Eublepharinae</taxon>
        <taxon>Eublepharis</taxon>
    </lineage>
</organism>
<dbReference type="Proteomes" id="UP001190640">
    <property type="component" value="Chromosome 11"/>
</dbReference>
<dbReference type="AlphaFoldDB" id="A0AA97L9Z5"/>
<accession>A0AA97L9Z5</accession>
<dbReference type="GeneID" id="129337910"/>
<dbReference type="RefSeq" id="XP_054847893.1">
    <property type="nucleotide sequence ID" value="XM_054991918.1"/>
</dbReference>
<name>A0AA97L9Z5_EUBMA</name>
<sequence>MLPSIHTGNYFKCTFDSKGLFTTNLELALARDQVHASQQARIPPQRESWTKEPLDFSYKLYITPRKPAGKSKEEPKKTKITTSTLCEDLQRITSRWILPVIEQQKPPKIVTRFPHIGPYEAQLMFVKKGKFKCGKYQDPKPYDFRQYEASIPDFVTSYARDPLNLKFKVQHLSTVYGLQPLKEEKRGAKGRFITYKPRELKWDSKLILPKEPWPPKPCSFTRHKDQRRAHSAFIERVEEVLSKLWQEKAKQKQEHEKRRRAGNTRQKRPRASLPERASVVKLAGSWQTKDLQKVTCPGIVVYRSKRLDEASTGGACTTHQIAVSGYLLPTGMVQSVEELRCK</sequence>
<evidence type="ECO:0000256" key="1">
    <source>
        <dbReference type="SAM" id="MobiDB-lite"/>
    </source>
</evidence>
<gene>
    <name evidence="3" type="primary">LOC129337910</name>
</gene>
<evidence type="ECO:0000313" key="3">
    <source>
        <dbReference type="RefSeq" id="XP_054847893.1"/>
    </source>
</evidence>
<protein>
    <submittedName>
        <fullName evidence="3">Uncharacterized protein LOC129337910</fullName>
    </submittedName>
</protein>
<dbReference type="KEGG" id="emc:129337910"/>